<name>A0A388KRC8_CHABU</name>
<sequence>MIGFSDLAVLVGAWERSKDDFDGELGALCEKLELKKQEYTKECAELRGKTAKIEQIFLKIWGLDDSHLEDRIPDAAVDRPPSAQGTPSAHCDDLAIEEEERMEMEHVIAAIKASTRDSPPASSKAGGDAIERDQYTAFAPFASAYWVEHTSTGFKHAIWKMDTFNHLAPISIRALQFLGNVTNEQVRHSRAQILKGKLKYCGRVTPLDPQDLKLPRMHELDPDKCGETNSGMWQKGIRQEGKPDLRTLRKWMDSYDREQCPCRTRRYSDMRSSRSIELLRNEGCTHVITLDSSITDNPLLQEIINTGLNHIPLMALDVEEAVAELDRFLDELFASVMELRTLTESTKSFLRRIIMKKGKAKMSRYKEAHRHATAEPFEHPAVKRELDFITGRFLICPTNKAPNTPAFVCKNFIRKLAFQRLSGPEFACTDMPPAAVISRIQLELSATAALPVAPAALSYLMTVLKAHKGAFRWITNTANSIISPAPEVCACLLRFLLPLVQTFFQERSAEIKEQYGVSPNLWWAIASVGECCANLPKRIYSVFTADITRCFETIPTDDSEDSLPAAIRFYVQCAMQVKGIPMGLACSPIWCDIYFFKYKFHAMMRLVDTGNAHLIPCFDSTFRYIDDLGAINNAIIGNFRRKTEDRDANDPCWIYPDRFIEIKENTVVLEEGIGYVANFLSMSITITSPIEGTYITSKFDKCAGLGFSPCRFVKFKSNRSVKQSLQVITAQVAQILMICSDPDDTAGEIAKIVEAMVENGFSAAACWRVVKKALRNAHLYQPGSLSVHVLRETLANVYGIMD</sequence>
<protein>
    <submittedName>
        <fullName evidence="1">Uncharacterized protein</fullName>
    </submittedName>
</protein>
<evidence type="ECO:0000313" key="1">
    <source>
        <dbReference type="EMBL" id="GBG72615.1"/>
    </source>
</evidence>
<evidence type="ECO:0000313" key="2">
    <source>
        <dbReference type="Proteomes" id="UP000265515"/>
    </source>
</evidence>
<organism evidence="1 2">
    <name type="scientific">Chara braunii</name>
    <name type="common">Braun's stonewort</name>
    <dbReference type="NCBI Taxonomy" id="69332"/>
    <lineage>
        <taxon>Eukaryota</taxon>
        <taxon>Viridiplantae</taxon>
        <taxon>Streptophyta</taxon>
        <taxon>Charophyceae</taxon>
        <taxon>Charales</taxon>
        <taxon>Characeae</taxon>
        <taxon>Chara</taxon>
    </lineage>
</organism>
<dbReference type="AlphaFoldDB" id="A0A388KRC8"/>
<comment type="caution">
    <text evidence="1">The sequence shown here is derived from an EMBL/GenBank/DDBJ whole genome shotgun (WGS) entry which is preliminary data.</text>
</comment>
<dbReference type="Gramene" id="GBG72615">
    <property type="protein sequence ID" value="GBG72615"/>
    <property type="gene ID" value="CBR_g12188"/>
</dbReference>
<gene>
    <name evidence="1" type="ORF">CBR_g12188</name>
</gene>
<dbReference type="EMBL" id="BFEA01000169">
    <property type="protein sequence ID" value="GBG72615.1"/>
    <property type="molecule type" value="Genomic_DNA"/>
</dbReference>
<keyword evidence="2" id="KW-1185">Reference proteome</keyword>
<dbReference type="OrthoDB" id="6142688at2759"/>
<dbReference type="Proteomes" id="UP000265515">
    <property type="component" value="Unassembled WGS sequence"/>
</dbReference>
<proteinExistence type="predicted"/>
<accession>A0A388KRC8</accession>
<reference evidence="1 2" key="1">
    <citation type="journal article" date="2018" name="Cell">
        <title>The Chara Genome: Secondary Complexity and Implications for Plant Terrestrialization.</title>
        <authorList>
            <person name="Nishiyama T."/>
            <person name="Sakayama H."/>
            <person name="Vries J.D."/>
            <person name="Buschmann H."/>
            <person name="Saint-Marcoux D."/>
            <person name="Ullrich K.K."/>
            <person name="Haas F.B."/>
            <person name="Vanderstraeten L."/>
            <person name="Becker D."/>
            <person name="Lang D."/>
            <person name="Vosolsobe S."/>
            <person name="Rombauts S."/>
            <person name="Wilhelmsson P.K.I."/>
            <person name="Janitza P."/>
            <person name="Kern R."/>
            <person name="Heyl A."/>
            <person name="Rumpler F."/>
            <person name="Villalobos L.I.A.C."/>
            <person name="Clay J.M."/>
            <person name="Skokan R."/>
            <person name="Toyoda A."/>
            <person name="Suzuki Y."/>
            <person name="Kagoshima H."/>
            <person name="Schijlen E."/>
            <person name="Tajeshwar N."/>
            <person name="Catarino B."/>
            <person name="Hetherington A.J."/>
            <person name="Saltykova A."/>
            <person name="Bonnot C."/>
            <person name="Breuninger H."/>
            <person name="Symeonidi A."/>
            <person name="Radhakrishnan G.V."/>
            <person name="Van Nieuwerburgh F."/>
            <person name="Deforce D."/>
            <person name="Chang C."/>
            <person name="Karol K.G."/>
            <person name="Hedrich R."/>
            <person name="Ulvskov P."/>
            <person name="Glockner G."/>
            <person name="Delwiche C.F."/>
            <person name="Petrasek J."/>
            <person name="Van de Peer Y."/>
            <person name="Friml J."/>
            <person name="Beilby M."/>
            <person name="Dolan L."/>
            <person name="Kohara Y."/>
            <person name="Sugano S."/>
            <person name="Fujiyama A."/>
            <person name="Delaux P.-M."/>
            <person name="Quint M."/>
            <person name="TheiBen G."/>
            <person name="Hagemann M."/>
            <person name="Harholt J."/>
            <person name="Dunand C."/>
            <person name="Zachgo S."/>
            <person name="Langdale J."/>
            <person name="Maumus F."/>
            <person name="Straeten D.V.D."/>
            <person name="Gould S.B."/>
            <person name="Rensing S.A."/>
        </authorList>
    </citation>
    <scope>NUCLEOTIDE SEQUENCE [LARGE SCALE GENOMIC DNA]</scope>
    <source>
        <strain evidence="1 2">S276</strain>
    </source>
</reference>